<dbReference type="GO" id="GO:0004042">
    <property type="term" value="F:L-glutamate N-acetyltransferase activity"/>
    <property type="evidence" value="ECO:0007669"/>
    <property type="project" value="TreeGrafter"/>
</dbReference>
<keyword evidence="3" id="KW-0808">Transferase</keyword>
<dbReference type="Gene3D" id="3.10.20.340">
    <property type="entry name" value="ArgJ beta chain, C-terminal domain"/>
    <property type="match status" value="1"/>
</dbReference>
<dbReference type="Pfam" id="PF01960">
    <property type="entry name" value="ArgJ"/>
    <property type="match status" value="1"/>
</dbReference>
<name>A0A5S9M8F8_BACIA</name>
<dbReference type="PANTHER" id="PTHR23100:SF0">
    <property type="entry name" value="ARGININE BIOSYNTHESIS BIFUNCTIONAL PROTEIN ARGJ, MITOCHONDRIAL"/>
    <property type="match status" value="1"/>
</dbReference>
<dbReference type="AlphaFoldDB" id="A0A5S9M8F8"/>
<dbReference type="SUPFAM" id="SSF56266">
    <property type="entry name" value="DmpA/ArgJ-like"/>
    <property type="match status" value="1"/>
</dbReference>
<evidence type="ECO:0000256" key="2">
    <source>
        <dbReference type="ARBA" id="ARBA00011475"/>
    </source>
</evidence>
<gene>
    <name evidence="6" type="ORF">BsIDN1_20620</name>
</gene>
<comment type="subunit">
    <text evidence="2">Heterotetramer of two alpha and two beta chains.</text>
</comment>
<evidence type="ECO:0000256" key="5">
    <source>
        <dbReference type="ARBA" id="ARBA00023315"/>
    </source>
</evidence>
<comment type="similarity">
    <text evidence="1">Belongs to the ArgJ family.</text>
</comment>
<evidence type="ECO:0000256" key="3">
    <source>
        <dbReference type="ARBA" id="ARBA00022679"/>
    </source>
</evidence>
<proteinExistence type="inferred from homology"/>
<dbReference type="Proteomes" id="UP000464658">
    <property type="component" value="Chromosome"/>
</dbReference>
<evidence type="ECO:0000313" key="7">
    <source>
        <dbReference type="Proteomes" id="UP000464658"/>
    </source>
</evidence>
<dbReference type="GO" id="GO:0006592">
    <property type="term" value="P:ornithine biosynthetic process"/>
    <property type="evidence" value="ECO:0007669"/>
    <property type="project" value="TreeGrafter"/>
</dbReference>
<dbReference type="InterPro" id="IPR002813">
    <property type="entry name" value="Arg_biosynth_ArgJ"/>
</dbReference>
<dbReference type="GO" id="GO:0006526">
    <property type="term" value="P:L-arginine biosynthetic process"/>
    <property type="evidence" value="ECO:0007669"/>
    <property type="project" value="InterPro"/>
</dbReference>
<keyword evidence="5" id="KW-0012">Acyltransferase</keyword>
<protein>
    <submittedName>
        <fullName evidence="6">Uncharacterized protein</fullName>
    </submittedName>
</protein>
<organism evidence="6 7">
    <name type="scientific">Bacillus safensis</name>
    <dbReference type="NCBI Taxonomy" id="561879"/>
    <lineage>
        <taxon>Bacteria</taxon>
        <taxon>Bacillati</taxon>
        <taxon>Bacillota</taxon>
        <taxon>Bacilli</taxon>
        <taxon>Bacillales</taxon>
        <taxon>Bacillaceae</taxon>
        <taxon>Bacillus</taxon>
    </lineage>
</organism>
<evidence type="ECO:0000256" key="4">
    <source>
        <dbReference type="ARBA" id="ARBA00022813"/>
    </source>
</evidence>
<accession>A0A5S9M8F8</accession>
<dbReference type="InterPro" id="IPR042195">
    <property type="entry name" value="ArgJ_beta_C"/>
</dbReference>
<evidence type="ECO:0000256" key="1">
    <source>
        <dbReference type="ARBA" id="ARBA00006774"/>
    </source>
</evidence>
<dbReference type="GO" id="GO:0004358">
    <property type="term" value="F:L-glutamate N-acetyltransferase activity, acting on acetyl-L-ornithine as donor"/>
    <property type="evidence" value="ECO:0007669"/>
    <property type="project" value="InterPro"/>
</dbReference>
<dbReference type="PANTHER" id="PTHR23100">
    <property type="entry name" value="ARGININE BIOSYNTHESIS BIFUNCTIONAL PROTEIN ARGJ"/>
    <property type="match status" value="1"/>
</dbReference>
<dbReference type="InterPro" id="IPR016117">
    <property type="entry name" value="ArgJ-like_dom_sf"/>
</dbReference>
<evidence type="ECO:0000313" key="6">
    <source>
        <dbReference type="EMBL" id="BBP88444.1"/>
    </source>
</evidence>
<keyword evidence="4" id="KW-0068">Autocatalytic cleavage</keyword>
<sequence>MKRKSLAKKNNLEAGIIAKKIVGSSLVKTAVYGTDANWGRIVGAIGHIAQLPSHRKR</sequence>
<dbReference type="EMBL" id="AP021906">
    <property type="protein sequence ID" value="BBP88444.1"/>
    <property type="molecule type" value="Genomic_DNA"/>
</dbReference>
<reference evidence="6 7" key="1">
    <citation type="submission" date="2019-12" db="EMBL/GenBank/DDBJ databases">
        <title>Full genome sequence of a Bacillus safensis strain isolated from commercially available natto in Indonesia.</title>
        <authorList>
            <person name="Yoshida M."/>
            <person name="Uomi M."/>
            <person name="Waturangi D."/>
            <person name="Ekaputri J.J."/>
            <person name="Setiamarga D.H.E."/>
        </authorList>
    </citation>
    <scope>NUCLEOTIDE SEQUENCE [LARGE SCALE GENOMIC DNA]</scope>
    <source>
        <strain evidence="6 7">IDN1</strain>
    </source>
</reference>